<dbReference type="GO" id="GO:0008237">
    <property type="term" value="F:metallopeptidase activity"/>
    <property type="evidence" value="ECO:0007669"/>
    <property type="project" value="UniProtKB-KW"/>
</dbReference>
<dbReference type="GO" id="GO:0004180">
    <property type="term" value="F:carboxypeptidase activity"/>
    <property type="evidence" value="ECO:0007669"/>
    <property type="project" value="UniProtKB-KW"/>
</dbReference>
<keyword evidence="7 12" id="KW-0479">Metal-binding</keyword>
<feature type="binding site" evidence="7">
    <location>
        <position position="416"/>
    </location>
    <ligand>
        <name>Zn(2+)</name>
        <dbReference type="ChEBI" id="CHEBI:29105"/>
        <label>1</label>
        <note>catalytic</note>
    </ligand>
</feature>
<feature type="disulfide bond" evidence="8 11">
    <location>
        <begin position="357"/>
        <end position="375"/>
    </location>
</feature>
<evidence type="ECO:0000256" key="14">
    <source>
        <dbReference type="SAM" id="SignalP"/>
    </source>
</evidence>
<dbReference type="CDD" id="cd06461">
    <property type="entry name" value="M2_ACE"/>
    <property type="match status" value="1"/>
</dbReference>
<keyword evidence="13" id="KW-0812">Transmembrane</keyword>
<name>A0A819V5R6_9BILA</name>
<keyword evidence="4 6" id="KW-0325">Glycoprotein</keyword>
<feature type="glycosylation site" description="N-linked (GlcNAc...) (complex) asparagine" evidence="6">
    <location>
        <position position="115"/>
    </location>
</feature>
<dbReference type="EC" id="3.4.-.-" evidence="12"/>
<dbReference type="GO" id="GO:0046872">
    <property type="term" value="F:metal ion binding"/>
    <property type="evidence" value="ECO:0007669"/>
    <property type="project" value="UniProtKB-KW"/>
</dbReference>
<evidence type="ECO:0000256" key="4">
    <source>
        <dbReference type="ARBA" id="ARBA00023180"/>
    </source>
</evidence>
<evidence type="ECO:0000256" key="9">
    <source>
        <dbReference type="PIRSR" id="PIRSR601548-6"/>
    </source>
</evidence>
<reference evidence="15" key="1">
    <citation type="submission" date="2021-02" db="EMBL/GenBank/DDBJ databases">
        <authorList>
            <person name="Nowell W R."/>
        </authorList>
    </citation>
    <scope>NUCLEOTIDE SEQUENCE</scope>
</reference>
<keyword evidence="12" id="KW-0645">Protease</keyword>
<dbReference type="GO" id="GO:0006508">
    <property type="term" value="P:proteolysis"/>
    <property type="evidence" value="ECO:0007669"/>
    <property type="project" value="UniProtKB-KW"/>
</dbReference>
<feature type="active site" description="Proton donor 1" evidence="5">
    <location>
        <position position="518"/>
    </location>
</feature>
<dbReference type="PROSITE" id="PS52011">
    <property type="entry name" value="PEPTIDASE_M2"/>
    <property type="match status" value="1"/>
</dbReference>
<dbReference type="Proteomes" id="UP000663851">
    <property type="component" value="Unassembled WGS sequence"/>
</dbReference>
<keyword evidence="13" id="KW-0472">Membrane</keyword>
<dbReference type="EMBL" id="CAJOBO010000025">
    <property type="protein sequence ID" value="CAF4102135.1"/>
    <property type="molecule type" value="Genomic_DNA"/>
</dbReference>
<proteinExistence type="inferred from homology"/>
<evidence type="ECO:0000256" key="2">
    <source>
        <dbReference type="ARBA" id="ARBA00022729"/>
    </source>
</evidence>
<evidence type="ECO:0000256" key="7">
    <source>
        <dbReference type="PIRSR" id="PIRSR601548-3"/>
    </source>
</evidence>
<dbReference type="Gene3D" id="1.10.1370.20">
    <property type="entry name" value="Oligoendopeptidase f, C-terminal domain"/>
    <property type="match status" value="1"/>
</dbReference>
<keyword evidence="12" id="KW-0378">Hydrolase</keyword>
<gene>
    <name evidence="15" type="ORF">HFQ381_LOCUS1037</name>
</gene>
<evidence type="ECO:0000256" key="11">
    <source>
        <dbReference type="PROSITE-ProRule" id="PRU01355"/>
    </source>
</evidence>
<evidence type="ECO:0000256" key="13">
    <source>
        <dbReference type="SAM" id="Phobius"/>
    </source>
</evidence>
<feature type="active site" description="Proton acceptor 2" evidence="9">
    <location>
        <position position="389"/>
    </location>
</feature>
<feature type="active site" description="Proton acceptor 1" evidence="5">
    <location>
        <position position="389"/>
    </location>
</feature>
<keyword evidence="13" id="KW-1133">Transmembrane helix</keyword>
<feature type="binding site" evidence="10">
    <location>
        <position position="416"/>
    </location>
    <ligand>
        <name>Zn(2+)</name>
        <dbReference type="ChEBI" id="CHEBI:29105"/>
        <label>2</label>
        <note>catalytic</note>
    </ligand>
</feature>
<dbReference type="PRINTS" id="PR00791">
    <property type="entry name" value="PEPDIPTASEA"/>
</dbReference>
<evidence type="ECO:0000256" key="3">
    <source>
        <dbReference type="ARBA" id="ARBA00023157"/>
    </source>
</evidence>
<dbReference type="InterPro" id="IPR042088">
    <property type="entry name" value="OligoPept_F_C"/>
</dbReference>
<feature type="transmembrane region" description="Helical" evidence="13">
    <location>
        <begin position="633"/>
        <end position="653"/>
    </location>
</feature>
<sequence length="655" mass="76398">MIYHFTVLFSIIISITCQQNEDIVECNNQDLSQHYLDKTNPNEQEQFAYKILHEYDRNLTTLAYITASAEFETHLHLNDTSKTRATEKYYDAYRNCLKTVAIIGKQLKNLIDDPNASLRWLLIRTQAIGDAAQNDTKTKFDMQKLKARIKEIYHQKFIWNNTRITIDEVQEIMGGLKSPDDLLSLWKATYDVPAPMRDHYSELIALQNQQAKQNRTSATVHKYMNDRSEAMTTVEERRLVEQLWQELKPLHDLVHAYVRQQMVQMYPGHVQLDQPIPLHLTRDLFGTMLTYLEHDILPFPDIEGIDLGPAMKRKNFTEENVFQYADDFFVALNLTRAPNRFWNLSIFKKTPNRHMACHPAAFDMYKYDDVRIRMCTSVTSRDFYVVHHEMGHIQHYLQYKNLPFWFRRSPHGAFSEGIGDAIALAAMSPTHLKRIGLLENYSSSKEDNIKFLVSQALSRLFLPPYAYALELWRWSVYNGSILPSEYNKRYWDLICQYQGMKPPEVRGERYFDAGTKLHIAFDLTYLKYFLAHVFQFQIFDVLCHEAGNRGPLHLCDLHGSVAAGKKLKVLLGMGSSKPWEDILEEFAGVKTFSAKSCLKYFQPLRDYLEKLVADGQLHVGWKCENNGFSTRSFIPTTIWLILILKFILSNIFFPL</sequence>
<keyword evidence="12" id="KW-0482">Metalloprotease</keyword>
<comment type="caution">
    <text evidence="15">The sequence shown here is derived from an EMBL/GenBank/DDBJ whole genome shotgun (WGS) entry which is preliminary data.</text>
</comment>
<organism evidence="15 16">
    <name type="scientific">Rotaria socialis</name>
    <dbReference type="NCBI Taxonomy" id="392032"/>
    <lineage>
        <taxon>Eukaryota</taxon>
        <taxon>Metazoa</taxon>
        <taxon>Spiralia</taxon>
        <taxon>Gnathifera</taxon>
        <taxon>Rotifera</taxon>
        <taxon>Eurotatoria</taxon>
        <taxon>Bdelloidea</taxon>
        <taxon>Philodinida</taxon>
        <taxon>Philodinidae</taxon>
        <taxon>Rotaria</taxon>
    </lineage>
</organism>
<feature type="glycosylation site" description="N-linked (GlcNAc...) asparagine; partial" evidence="6">
    <location>
        <position position="160"/>
    </location>
</feature>
<dbReference type="PANTHER" id="PTHR10514:SF27">
    <property type="entry name" value="ANGIOTENSIN-CONVERTING ENZYME"/>
    <property type="match status" value="1"/>
</dbReference>
<keyword evidence="12" id="KW-0121">Carboxypeptidase</keyword>
<evidence type="ECO:0000256" key="12">
    <source>
        <dbReference type="RuleBase" id="RU361144"/>
    </source>
</evidence>
<comment type="similarity">
    <text evidence="1 11 12">Belongs to the peptidase M2 family.</text>
</comment>
<protein>
    <recommendedName>
        <fullName evidence="12">Angiotensin-converting enzyme</fullName>
        <ecNumber evidence="12">3.4.-.-</ecNumber>
    </recommendedName>
</protein>
<dbReference type="InterPro" id="IPR001548">
    <property type="entry name" value="Peptidase_M2"/>
</dbReference>
<evidence type="ECO:0000313" key="16">
    <source>
        <dbReference type="Proteomes" id="UP000663851"/>
    </source>
</evidence>
<feature type="glycosylation site" description="N-linked (GlcNAc...) asparagine; partial" evidence="6">
    <location>
        <position position="343"/>
    </location>
</feature>
<dbReference type="AlphaFoldDB" id="A0A819V5R6"/>
<dbReference type="GO" id="GO:0008241">
    <property type="term" value="F:peptidyl-dipeptidase activity"/>
    <property type="evidence" value="ECO:0007669"/>
    <property type="project" value="InterPro"/>
</dbReference>
<evidence type="ECO:0000256" key="8">
    <source>
        <dbReference type="PIRSR" id="PIRSR601548-4"/>
    </source>
</evidence>
<comment type="cofactor">
    <cofactor evidence="12">
        <name>Zn(2+)</name>
        <dbReference type="ChEBI" id="CHEBI:29105"/>
    </cofactor>
    <text evidence="12">Binds 1 zinc ion per subunit.</text>
</comment>
<keyword evidence="7 12" id="KW-0862">Zinc</keyword>
<evidence type="ECO:0000256" key="5">
    <source>
        <dbReference type="PIRSR" id="PIRSR601548-1"/>
    </source>
</evidence>
<keyword evidence="3 8" id="KW-1015">Disulfide bond</keyword>
<feature type="chain" id="PRO_5032822171" description="Angiotensin-converting enzyme" evidence="14">
    <location>
        <begin position="18"/>
        <end position="655"/>
    </location>
</feature>
<evidence type="ECO:0000256" key="1">
    <source>
        <dbReference type="ARBA" id="ARBA00008139"/>
    </source>
</evidence>
<evidence type="ECO:0000313" key="15">
    <source>
        <dbReference type="EMBL" id="CAF4102135.1"/>
    </source>
</evidence>
<feature type="signal peptide" evidence="14">
    <location>
        <begin position="1"/>
        <end position="17"/>
    </location>
</feature>
<accession>A0A819V5R6</accession>
<comment type="caution">
    <text evidence="11">Lacks conserved residue(s) required for the propagation of feature annotation.</text>
</comment>
<dbReference type="Pfam" id="PF01401">
    <property type="entry name" value="Peptidase_M2"/>
    <property type="match status" value="1"/>
</dbReference>
<evidence type="ECO:0000256" key="10">
    <source>
        <dbReference type="PIRSR" id="PIRSR601548-8"/>
    </source>
</evidence>
<evidence type="ECO:0000256" key="6">
    <source>
        <dbReference type="PIRSR" id="PIRSR601548-10"/>
    </source>
</evidence>
<keyword evidence="2 14" id="KW-0732">Signal</keyword>
<dbReference type="PANTHER" id="PTHR10514">
    <property type="entry name" value="ANGIOTENSIN-CONVERTING ENZYME"/>
    <property type="match status" value="1"/>
</dbReference>
<feature type="active site" description="Proton donor 2" evidence="9">
    <location>
        <position position="518"/>
    </location>
</feature>
<dbReference type="SUPFAM" id="SSF55486">
    <property type="entry name" value="Metalloproteases ('zincins'), catalytic domain"/>
    <property type="match status" value="1"/>
</dbReference>
<feature type="disulfide bond" evidence="8">
    <location>
        <begin position="543"/>
        <end position="555"/>
    </location>
</feature>
<feature type="binding site" evidence="10">
    <location>
        <position position="388"/>
    </location>
    <ligand>
        <name>Zn(2+)</name>
        <dbReference type="ChEBI" id="CHEBI:29105"/>
        <label>2</label>
        <note>catalytic</note>
    </ligand>
</feature>
<feature type="binding site" evidence="10">
    <location>
        <position position="392"/>
    </location>
    <ligand>
        <name>Zn(2+)</name>
        <dbReference type="ChEBI" id="CHEBI:29105"/>
        <label>2</label>
        <note>catalytic</note>
    </ligand>
</feature>
<dbReference type="GO" id="GO:0005886">
    <property type="term" value="C:plasma membrane"/>
    <property type="evidence" value="ECO:0007669"/>
    <property type="project" value="TreeGrafter"/>
</dbReference>
<feature type="binding site" evidence="7">
    <location>
        <position position="388"/>
    </location>
    <ligand>
        <name>Zn(2+)</name>
        <dbReference type="ChEBI" id="CHEBI:29105"/>
        <label>1</label>
        <note>catalytic</note>
    </ligand>
</feature>
<feature type="binding site" evidence="7">
    <location>
        <position position="392"/>
    </location>
    <ligand>
        <name>Zn(2+)</name>
        <dbReference type="ChEBI" id="CHEBI:29105"/>
        <label>1</label>
        <note>catalytic</note>
    </ligand>
</feature>